<evidence type="ECO:0000256" key="7">
    <source>
        <dbReference type="RuleBase" id="RU363032"/>
    </source>
</evidence>
<sequence>MTVFTSLSRSQWLGLSVLAALVLFTAIETLVYRGDPAQQSLSQVFAAPSWQEPLGRDHYGRSNYARLGSAITTSLLMALVSVATSAALGLLTGIIAAWKGGWWDKSLSWLVNILLSLPGLILVLLFGAMVPGSFLILYLAISLMLWVEYFRVVRSRTLVLLRSAEIEASRLYGFGVWYQFKRHLWPELKTDLFTLGCFGAGNAILALASIGFLYVGLKPPEAELGLMMVELFRYYQQAPWVLMQPIAVVFLLVMSFHLLAQGKQS</sequence>
<dbReference type="InterPro" id="IPR050366">
    <property type="entry name" value="BP-dependent_transpt_permease"/>
</dbReference>
<accession>A0A7X4WDA2</accession>
<dbReference type="GO" id="GO:0071916">
    <property type="term" value="F:dipeptide transmembrane transporter activity"/>
    <property type="evidence" value="ECO:0007669"/>
    <property type="project" value="TreeGrafter"/>
</dbReference>
<feature type="transmembrane region" description="Helical" evidence="7">
    <location>
        <begin position="192"/>
        <end position="217"/>
    </location>
</feature>
<evidence type="ECO:0000256" key="6">
    <source>
        <dbReference type="ARBA" id="ARBA00023136"/>
    </source>
</evidence>
<dbReference type="CDD" id="cd06261">
    <property type="entry name" value="TM_PBP2"/>
    <property type="match status" value="1"/>
</dbReference>
<feature type="transmembrane region" description="Helical" evidence="7">
    <location>
        <begin position="135"/>
        <end position="153"/>
    </location>
</feature>
<reference evidence="9 10" key="1">
    <citation type="submission" date="2017-05" db="EMBL/GenBank/DDBJ databases">
        <title>High clonality and local adaptation shapes Vibrionaceae linages within an endangered oasis.</title>
        <authorList>
            <person name="Vazquez-Rosas-Landa M."/>
        </authorList>
    </citation>
    <scope>NUCLEOTIDE SEQUENCE [LARGE SCALE GENOMIC DNA]</scope>
    <source>
        <strain evidence="9 10">P46_P4S1P180</strain>
    </source>
</reference>
<dbReference type="PROSITE" id="PS50928">
    <property type="entry name" value="ABC_TM1"/>
    <property type="match status" value="1"/>
</dbReference>
<comment type="caution">
    <text evidence="9">The sequence shown here is derived from an EMBL/GenBank/DDBJ whole genome shotgun (WGS) entry which is preliminary data.</text>
</comment>
<evidence type="ECO:0000256" key="3">
    <source>
        <dbReference type="ARBA" id="ARBA00022475"/>
    </source>
</evidence>
<evidence type="ECO:0000313" key="9">
    <source>
        <dbReference type="EMBL" id="NAW65290.1"/>
    </source>
</evidence>
<evidence type="ECO:0000256" key="1">
    <source>
        <dbReference type="ARBA" id="ARBA00004651"/>
    </source>
</evidence>
<comment type="similarity">
    <text evidence="7">Belongs to the binding-protein-dependent transport system permease family.</text>
</comment>
<dbReference type="AlphaFoldDB" id="A0A7X4WDA2"/>
<dbReference type="SUPFAM" id="SSF161098">
    <property type="entry name" value="MetI-like"/>
    <property type="match status" value="1"/>
</dbReference>
<feature type="transmembrane region" description="Helical" evidence="7">
    <location>
        <begin position="12"/>
        <end position="32"/>
    </location>
</feature>
<evidence type="ECO:0000256" key="2">
    <source>
        <dbReference type="ARBA" id="ARBA00022448"/>
    </source>
</evidence>
<feature type="domain" description="ABC transmembrane type-1" evidence="8">
    <location>
        <begin position="71"/>
        <end position="260"/>
    </location>
</feature>
<evidence type="ECO:0000256" key="5">
    <source>
        <dbReference type="ARBA" id="ARBA00022989"/>
    </source>
</evidence>
<evidence type="ECO:0000259" key="8">
    <source>
        <dbReference type="PROSITE" id="PS50928"/>
    </source>
</evidence>
<dbReference type="PANTHER" id="PTHR43386:SF1">
    <property type="entry name" value="D,D-DIPEPTIDE TRANSPORT SYSTEM PERMEASE PROTEIN DDPC-RELATED"/>
    <property type="match status" value="1"/>
</dbReference>
<dbReference type="InterPro" id="IPR000515">
    <property type="entry name" value="MetI-like"/>
</dbReference>
<name>A0A7X4WDA2_9GAMM</name>
<dbReference type="Pfam" id="PF00528">
    <property type="entry name" value="BPD_transp_1"/>
    <property type="match status" value="1"/>
</dbReference>
<gene>
    <name evidence="9" type="ORF">CAG72_08680</name>
</gene>
<dbReference type="Gene3D" id="1.10.3720.10">
    <property type="entry name" value="MetI-like"/>
    <property type="match status" value="1"/>
</dbReference>
<feature type="transmembrane region" description="Helical" evidence="7">
    <location>
        <begin position="237"/>
        <end position="260"/>
    </location>
</feature>
<dbReference type="Proteomes" id="UP000465712">
    <property type="component" value="Unassembled WGS sequence"/>
</dbReference>
<organism evidence="9 10">
    <name type="scientific">Photobacterium halotolerans</name>
    <dbReference type="NCBI Taxonomy" id="265726"/>
    <lineage>
        <taxon>Bacteria</taxon>
        <taxon>Pseudomonadati</taxon>
        <taxon>Pseudomonadota</taxon>
        <taxon>Gammaproteobacteria</taxon>
        <taxon>Vibrionales</taxon>
        <taxon>Vibrionaceae</taxon>
        <taxon>Photobacterium</taxon>
    </lineage>
</organism>
<feature type="transmembrane region" description="Helical" evidence="7">
    <location>
        <begin position="75"/>
        <end position="97"/>
    </location>
</feature>
<dbReference type="EMBL" id="WXWW01000135">
    <property type="protein sequence ID" value="NAW65290.1"/>
    <property type="molecule type" value="Genomic_DNA"/>
</dbReference>
<comment type="subcellular location">
    <subcellularLocation>
        <location evidence="1 7">Cell membrane</location>
        <topology evidence="1 7">Multi-pass membrane protein</topology>
    </subcellularLocation>
</comment>
<feature type="transmembrane region" description="Helical" evidence="7">
    <location>
        <begin position="109"/>
        <end position="129"/>
    </location>
</feature>
<proteinExistence type="inferred from homology"/>
<dbReference type="GO" id="GO:0005886">
    <property type="term" value="C:plasma membrane"/>
    <property type="evidence" value="ECO:0007669"/>
    <property type="project" value="UniProtKB-SubCell"/>
</dbReference>
<dbReference type="InterPro" id="IPR035906">
    <property type="entry name" value="MetI-like_sf"/>
</dbReference>
<dbReference type="PANTHER" id="PTHR43386">
    <property type="entry name" value="OLIGOPEPTIDE TRANSPORT SYSTEM PERMEASE PROTEIN APPC"/>
    <property type="match status" value="1"/>
</dbReference>
<keyword evidence="4 7" id="KW-0812">Transmembrane</keyword>
<keyword evidence="3" id="KW-1003">Cell membrane</keyword>
<evidence type="ECO:0000313" key="10">
    <source>
        <dbReference type="Proteomes" id="UP000465712"/>
    </source>
</evidence>
<dbReference type="RefSeq" id="WP_161444282.1">
    <property type="nucleotide sequence ID" value="NZ_WXWW01000135.1"/>
</dbReference>
<keyword evidence="2 7" id="KW-0813">Transport</keyword>
<keyword evidence="6 7" id="KW-0472">Membrane</keyword>
<protein>
    <submittedName>
        <fullName evidence="9">ABC transporter permease subunit</fullName>
    </submittedName>
</protein>
<keyword evidence="5 7" id="KW-1133">Transmembrane helix</keyword>
<evidence type="ECO:0000256" key="4">
    <source>
        <dbReference type="ARBA" id="ARBA00022692"/>
    </source>
</evidence>